<comment type="caution">
    <text evidence="3">The sequence shown here is derived from an EMBL/GenBank/DDBJ whole genome shotgun (WGS) entry which is preliminary data.</text>
</comment>
<dbReference type="EMBL" id="VSWD01000009">
    <property type="protein sequence ID" value="KAK3092822.1"/>
    <property type="molecule type" value="Genomic_DNA"/>
</dbReference>
<gene>
    <name evidence="3" type="ORF">FSP39_007595</name>
</gene>
<evidence type="ECO:0000259" key="2">
    <source>
        <dbReference type="PROSITE" id="PS51233"/>
    </source>
</evidence>
<keyword evidence="4" id="KW-1185">Reference proteome</keyword>
<feature type="domain" description="VWFD" evidence="2">
    <location>
        <begin position="1063"/>
        <end position="1224"/>
    </location>
</feature>
<dbReference type="InterPro" id="IPR001846">
    <property type="entry name" value="VWF_type-D"/>
</dbReference>
<sequence length="1224" mass="137755">MNIDFQTTSSLIIPGNSKTVVIALRNVGELPNFDTEASVVYNNQPALMKMSIKVDKDVTASILVQTPFDCMRDIQSGFSFIGDKSQFTSNMNLKYNEMDKIEGKLDFFVYKLRRLNVVLDIKTPFSGYEQTVLTLKHHSSKKSVKSFAEAKYGHGNVVRASIKAMSDPKELEITVETPIENYEVMSIAARHSRIGNKVDTSVTASKAQQKIEFTNVMDFDSNPLKIETKFLTPFKGLESTEISINTNVDINNLRTEVEAKSSSLATTKASLQWQYVSPSNINGIATFTRGSEITKLIVNNRENGNEITSHVQGSWLNGKSVTFDGTWSLTETWNGLTGHGGVALSTPFSYLKSFSSKVSFEKSSTQQKHSMSTEFNGNKIVDIETLLSYGDKYAMEITLREPTQLKVDSELTILPSRKSTSVMLNWDTSRDDKQVKMEGEYSTERGNTELKVKVSNTEKSVALKGSFQNPSAKLISTMDILVDDKSIFGYDYECKNERSRRNLNLSNKLKLRLPSRSLEVAGGYSNRYGTKSLEGAFAWDSDRDNSKKIGFKSSLTPRGQATSAAVSVEMPSIGQDVKLDSEMMINSGSVIFDGKTEFKYSKDTTKTLVIKSRLEDISYGDNKNYTLTFGLQHSYTNVDVQVASHVGQTDGRYSTGVDVKYLTAKRQTKNFALMAEIDSLKKQMNMMVKSPMKTIQMSGEVKTSSPYTVRVSNLIDEKYPLNTELLVDIERKRIGLQMNYDLDNPNNIFRMNAKYVNDSAISAEIFREENSRKILDSLLALRLNTSHILHTRLHWRPSMLQDIKDAGIRKLSLCSSKLNSAITEATAAVSEELNTKYNLVRQSASQDFRPYANFLQQILSELNKQVIAIQKSLLNANDMLENLKTVTRKDFPYKAQYDLYVEATKELIKATDAYKFWEVQENIKAVLDKIYEMAVEEVKEEINGLKNVITHLKNSKFTVYDPANGEIQMDSYLPVGMPNLKTLPSISVSKQMNHIASYIPNFNRFPEVKDLIPDTDVRNWIPPFKGENQEIIHFIFGDLYFVVNIFVIYTRFQSFIVCNNFLLGVAVLAGEHITTFDGKEIDINGGKCSYILTRDYLDGNFSIIANYVGKGQKKLVITTATQNIQIAPNGKLRVDGKTVKPSYQSAEVSISKEDDIITVWGNGFRADVDIPKEIVIIQISGWYHNRLGGLLGTLNNERYDDMMTSSRKITSDSTYLANTWSVCR</sequence>
<dbReference type="PROSITE" id="PS51233">
    <property type="entry name" value="VWFD"/>
    <property type="match status" value="1"/>
</dbReference>
<dbReference type="SMART" id="SM00216">
    <property type="entry name" value="VWD"/>
    <property type="match status" value="1"/>
</dbReference>
<dbReference type="AlphaFoldDB" id="A0AA88XVT9"/>
<dbReference type="GO" id="GO:0003723">
    <property type="term" value="F:RNA binding"/>
    <property type="evidence" value="ECO:0007669"/>
    <property type="project" value="UniProtKB-KW"/>
</dbReference>
<protein>
    <recommendedName>
        <fullName evidence="2">VWFD domain-containing protein</fullName>
    </recommendedName>
</protein>
<evidence type="ECO:0000313" key="4">
    <source>
        <dbReference type="Proteomes" id="UP001186944"/>
    </source>
</evidence>
<dbReference type="PROSITE" id="PS50889">
    <property type="entry name" value="S4"/>
    <property type="match status" value="1"/>
</dbReference>
<keyword evidence="1" id="KW-0694">RNA-binding</keyword>
<dbReference type="Proteomes" id="UP001186944">
    <property type="component" value="Unassembled WGS sequence"/>
</dbReference>
<evidence type="ECO:0000313" key="3">
    <source>
        <dbReference type="EMBL" id="KAK3092822.1"/>
    </source>
</evidence>
<dbReference type="PANTHER" id="PTHR37860:SF1">
    <property type="match status" value="1"/>
</dbReference>
<organism evidence="3 4">
    <name type="scientific">Pinctada imbricata</name>
    <name type="common">Atlantic pearl-oyster</name>
    <name type="synonym">Pinctada martensii</name>
    <dbReference type="NCBI Taxonomy" id="66713"/>
    <lineage>
        <taxon>Eukaryota</taxon>
        <taxon>Metazoa</taxon>
        <taxon>Spiralia</taxon>
        <taxon>Lophotrochozoa</taxon>
        <taxon>Mollusca</taxon>
        <taxon>Bivalvia</taxon>
        <taxon>Autobranchia</taxon>
        <taxon>Pteriomorphia</taxon>
        <taxon>Pterioida</taxon>
        <taxon>Pterioidea</taxon>
        <taxon>Pteriidae</taxon>
        <taxon>Pinctada</taxon>
    </lineage>
</organism>
<proteinExistence type="predicted"/>
<evidence type="ECO:0000256" key="1">
    <source>
        <dbReference type="PROSITE-ProRule" id="PRU00182"/>
    </source>
</evidence>
<dbReference type="PANTHER" id="PTHR37860">
    <property type="entry name" value="AGAP008810-PA"/>
    <property type="match status" value="1"/>
</dbReference>
<name>A0AA88XVT9_PINIB</name>
<accession>A0AA88XVT9</accession>
<reference evidence="3" key="1">
    <citation type="submission" date="2019-08" db="EMBL/GenBank/DDBJ databases">
        <title>The improved chromosome-level genome for the pearl oyster Pinctada fucata martensii using PacBio sequencing and Hi-C.</title>
        <authorList>
            <person name="Zheng Z."/>
        </authorList>
    </citation>
    <scope>NUCLEOTIDE SEQUENCE</scope>
    <source>
        <strain evidence="3">ZZ-2019</strain>
        <tissue evidence="3">Adductor muscle</tissue>
    </source>
</reference>
<dbReference type="Pfam" id="PF00094">
    <property type="entry name" value="VWD"/>
    <property type="match status" value="1"/>
</dbReference>